<dbReference type="EMBL" id="JBHUEA010000003">
    <property type="protein sequence ID" value="MFD1720557.1"/>
    <property type="molecule type" value="Genomic_DNA"/>
</dbReference>
<keyword evidence="1" id="KW-0812">Transmembrane</keyword>
<evidence type="ECO:0000313" key="2">
    <source>
        <dbReference type="EMBL" id="MFD1720557.1"/>
    </source>
</evidence>
<protein>
    <submittedName>
        <fullName evidence="2">Uncharacterized protein</fullName>
    </submittedName>
</protein>
<dbReference type="Proteomes" id="UP001597347">
    <property type="component" value="Unassembled WGS sequence"/>
</dbReference>
<organism evidence="2 3">
    <name type="scientific">Amnibacterium endophyticum</name>
    <dbReference type="NCBI Taxonomy" id="2109337"/>
    <lineage>
        <taxon>Bacteria</taxon>
        <taxon>Bacillati</taxon>
        <taxon>Actinomycetota</taxon>
        <taxon>Actinomycetes</taxon>
        <taxon>Micrococcales</taxon>
        <taxon>Microbacteriaceae</taxon>
        <taxon>Amnibacterium</taxon>
    </lineage>
</organism>
<proteinExistence type="predicted"/>
<gene>
    <name evidence="2" type="ORF">ACFSBI_03270</name>
</gene>
<feature type="transmembrane region" description="Helical" evidence="1">
    <location>
        <begin position="73"/>
        <end position="92"/>
    </location>
</feature>
<evidence type="ECO:0000256" key="1">
    <source>
        <dbReference type="SAM" id="Phobius"/>
    </source>
</evidence>
<keyword evidence="1" id="KW-1133">Transmembrane helix</keyword>
<accession>A0ABW4LB93</accession>
<name>A0ABW4LB93_9MICO</name>
<keyword evidence="1" id="KW-0472">Membrane</keyword>
<comment type="caution">
    <text evidence="2">The sequence shown here is derived from an EMBL/GenBank/DDBJ whole genome shotgun (WGS) entry which is preliminary data.</text>
</comment>
<feature type="transmembrane region" description="Helical" evidence="1">
    <location>
        <begin position="6"/>
        <end position="29"/>
    </location>
</feature>
<sequence length="98" mass="9795">MLEVVGVALLVVAVLGGLAVGPWLVAALVARRRRQPDLVVVFGRRASTSALVLGVLAVLFSIGRLLGGVPLTAGLVGLGAAGLLLVAAGVALRRLPLA</sequence>
<reference evidence="3" key="1">
    <citation type="journal article" date="2019" name="Int. J. Syst. Evol. Microbiol.">
        <title>The Global Catalogue of Microorganisms (GCM) 10K type strain sequencing project: providing services to taxonomists for standard genome sequencing and annotation.</title>
        <authorList>
            <consortium name="The Broad Institute Genomics Platform"/>
            <consortium name="The Broad Institute Genome Sequencing Center for Infectious Disease"/>
            <person name="Wu L."/>
            <person name="Ma J."/>
        </authorList>
    </citation>
    <scope>NUCLEOTIDE SEQUENCE [LARGE SCALE GENOMIC DNA]</scope>
    <source>
        <strain evidence="3">CGMCC 1.12471</strain>
    </source>
</reference>
<evidence type="ECO:0000313" key="3">
    <source>
        <dbReference type="Proteomes" id="UP001597347"/>
    </source>
</evidence>
<keyword evidence="3" id="KW-1185">Reference proteome</keyword>
<dbReference type="RefSeq" id="WP_377931986.1">
    <property type="nucleotide sequence ID" value="NZ_JBHUEA010000003.1"/>
</dbReference>